<dbReference type="EMBL" id="JAULSV010000002">
    <property type="protein sequence ID" value="KAK0651091.1"/>
    <property type="molecule type" value="Genomic_DNA"/>
</dbReference>
<comment type="caution">
    <text evidence="2">The sequence shown here is derived from an EMBL/GenBank/DDBJ whole genome shotgun (WGS) entry which is preliminary data.</text>
</comment>
<proteinExistence type="predicted"/>
<protein>
    <submittedName>
        <fullName evidence="2">Uncharacterized protein</fullName>
    </submittedName>
</protein>
<dbReference type="Proteomes" id="UP001174936">
    <property type="component" value="Unassembled WGS sequence"/>
</dbReference>
<evidence type="ECO:0000313" key="2">
    <source>
        <dbReference type="EMBL" id="KAK0651091.1"/>
    </source>
</evidence>
<name>A0AA39YEC1_9PEZI</name>
<keyword evidence="3" id="KW-1185">Reference proteome</keyword>
<sequence length="130" mass="14354">MPLRTQLKVEKAAAESKKTTDTSWAAALLASRDNRRQPWQNAFPAGGVNVMVFTGKDIATYDNKMLQENGGGQDDRSRRDSKVVVVGDGKDCTKTLNEHNTVSDPCHKTPVSSVYYNPSRRSKPAEEEAK</sequence>
<evidence type="ECO:0000313" key="3">
    <source>
        <dbReference type="Proteomes" id="UP001174936"/>
    </source>
</evidence>
<evidence type="ECO:0000256" key="1">
    <source>
        <dbReference type="SAM" id="MobiDB-lite"/>
    </source>
</evidence>
<reference evidence="2" key="1">
    <citation type="submission" date="2023-06" db="EMBL/GenBank/DDBJ databases">
        <title>Genome-scale phylogeny and comparative genomics of the fungal order Sordariales.</title>
        <authorList>
            <consortium name="Lawrence Berkeley National Laboratory"/>
            <person name="Hensen N."/>
            <person name="Bonometti L."/>
            <person name="Westerberg I."/>
            <person name="Brannstrom I.O."/>
            <person name="Guillou S."/>
            <person name="Cros-Aarteil S."/>
            <person name="Calhoun S."/>
            <person name="Haridas S."/>
            <person name="Kuo A."/>
            <person name="Mondo S."/>
            <person name="Pangilinan J."/>
            <person name="Riley R."/>
            <person name="Labutti K."/>
            <person name="Andreopoulos B."/>
            <person name="Lipzen A."/>
            <person name="Chen C."/>
            <person name="Yanf M."/>
            <person name="Daum C."/>
            <person name="Ng V."/>
            <person name="Clum A."/>
            <person name="Steindorff A."/>
            <person name="Ohm R."/>
            <person name="Martin F."/>
            <person name="Silar P."/>
            <person name="Natvig D."/>
            <person name="Lalanne C."/>
            <person name="Gautier V."/>
            <person name="Ament-Velasquez S.L."/>
            <person name="Kruys A."/>
            <person name="Hutchinson M.I."/>
            <person name="Powell A.J."/>
            <person name="Barry K."/>
            <person name="Miller A.N."/>
            <person name="Grigoriev I.V."/>
            <person name="Debuchy R."/>
            <person name="Gladieux P."/>
            <person name="Thoren M.H."/>
            <person name="Johannesson H."/>
        </authorList>
    </citation>
    <scope>NUCLEOTIDE SEQUENCE</scope>
    <source>
        <strain evidence="2">SMH2532-1</strain>
    </source>
</reference>
<dbReference type="AlphaFoldDB" id="A0AA39YEC1"/>
<gene>
    <name evidence="2" type="ORF">B0T16DRAFT_453596</name>
</gene>
<feature type="region of interest" description="Disordered" evidence="1">
    <location>
        <begin position="92"/>
        <end position="130"/>
    </location>
</feature>
<accession>A0AA39YEC1</accession>
<organism evidence="2 3">
    <name type="scientific">Cercophora newfieldiana</name>
    <dbReference type="NCBI Taxonomy" id="92897"/>
    <lineage>
        <taxon>Eukaryota</taxon>
        <taxon>Fungi</taxon>
        <taxon>Dikarya</taxon>
        <taxon>Ascomycota</taxon>
        <taxon>Pezizomycotina</taxon>
        <taxon>Sordariomycetes</taxon>
        <taxon>Sordariomycetidae</taxon>
        <taxon>Sordariales</taxon>
        <taxon>Lasiosphaeriaceae</taxon>
        <taxon>Cercophora</taxon>
    </lineage>
</organism>